<dbReference type="KEGG" id="pxi:J5O05_13035"/>
<dbReference type="InterPro" id="IPR052340">
    <property type="entry name" value="RNase_Y/CdgJ"/>
</dbReference>
<dbReference type="Gene3D" id="1.10.3210.10">
    <property type="entry name" value="Hypothetical protein af1432"/>
    <property type="match status" value="1"/>
</dbReference>
<protein>
    <submittedName>
        <fullName evidence="2">HDOD domain-containing protein</fullName>
    </submittedName>
</protein>
<organism evidence="2 3">
    <name type="scientific">Pseudoalteromonas xiamenensis</name>
    <dbReference type="NCBI Taxonomy" id="882626"/>
    <lineage>
        <taxon>Bacteria</taxon>
        <taxon>Pseudomonadati</taxon>
        <taxon>Pseudomonadota</taxon>
        <taxon>Gammaproteobacteria</taxon>
        <taxon>Alteromonadales</taxon>
        <taxon>Pseudoalteromonadaceae</taxon>
        <taxon>Pseudoalteromonas</taxon>
    </lineage>
</organism>
<keyword evidence="3" id="KW-1185">Reference proteome</keyword>
<dbReference type="RefSeq" id="WP_208842399.1">
    <property type="nucleotide sequence ID" value="NZ_CP072133.1"/>
</dbReference>
<dbReference type="PROSITE" id="PS51833">
    <property type="entry name" value="HDOD"/>
    <property type="match status" value="1"/>
</dbReference>
<sequence length="282" mass="32148">MIEIDDKVLEDLRSGFSFPPKPEILQALQNELSQPEPELTRIANIISSDVATSAAVLKIINSPAYGLSRTITDIKQAVMFLGVNCITQVVTGYLLKKAFDQNACCISLERFWDTAADISQVAVLIGERLKTRVPVENLQLLGLFHDAGIPAMSMRYKNYHEVLTRAAERPEQTLEHYERQQFVTTHTVVGYYLASSWHLPKNICQMILRHHDPEFLNDSGVNQEDKLTFAALKLAENLVNEGKRFRSSADWYVFKDSVMLYLDIHDDEYVDIKEDAEEIFIH</sequence>
<reference evidence="2" key="1">
    <citation type="submission" date="2021-03" db="EMBL/GenBank/DDBJ databases">
        <title>Complete Genome of Pseudoalteromonas xiamenensis STKMTI.2, a new potential marine bacterium producing anti-Vibrio compounds.</title>
        <authorList>
            <person name="Handayani D.P."/>
            <person name="Isnansetyo A."/>
            <person name="Istiqomah I."/>
            <person name="Jumina J."/>
        </authorList>
    </citation>
    <scope>NUCLEOTIDE SEQUENCE</scope>
    <source>
        <strain evidence="2">STKMTI.2</strain>
    </source>
</reference>
<dbReference type="InterPro" id="IPR013976">
    <property type="entry name" value="HDOD"/>
</dbReference>
<proteinExistence type="predicted"/>
<dbReference type="SUPFAM" id="SSF109604">
    <property type="entry name" value="HD-domain/PDEase-like"/>
    <property type="match status" value="1"/>
</dbReference>
<evidence type="ECO:0000313" key="2">
    <source>
        <dbReference type="EMBL" id="QTH70816.1"/>
    </source>
</evidence>
<gene>
    <name evidence="2" type="ORF">J5O05_13035</name>
</gene>
<name>A0A975DFD2_9GAMM</name>
<dbReference type="EMBL" id="CP072133">
    <property type="protein sequence ID" value="QTH70816.1"/>
    <property type="molecule type" value="Genomic_DNA"/>
</dbReference>
<evidence type="ECO:0000259" key="1">
    <source>
        <dbReference type="PROSITE" id="PS51833"/>
    </source>
</evidence>
<dbReference type="Pfam" id="PF08668">
    <property type="entry name" value="HDOD"/>
    <property type="match status" value="1"/>
</dbReference>
<accession>A0A975DFD2</accession>
<feature type="domain" description="HDOD" evidence="1">
    <location>
        <begin position="18"/>
        <end position="213"/>
    </location>
</feature>
<dbReference type="Proteomes" id="UP000664904">
    <property type="component" value="Chromosome"/>
</dbReference>
<dbReference type="PANTHER" id="PTHR33525">
    <property type="match status" value="1"/>
</dbReference>
<dbReference type="AlphaFoldDB" id="A0A975DFD2"/>
<evidence type="ECO:0000313" key="3">
    <source>
        <dbReference type="Proteomes" id="UP000664904"/>
    </source>
</evidence>
<dbReference type="PANTHER" id="PTHR33525:SF6">
    <property type="entry name" value="HDOD DOMAIN-CONTAINING PROTEIN"/>
    <property type="match status" value="1"/>
</dbReference>